<dbReference type="SUPFAM" id="SSF102114">
    <property type="entry name" value="Radical SAM enzymes"/>
    <property type="match status" value="1"/>
</dbReference>
<dbReference type="RefSeq" id="WP_036950092.1">
    <property type="nucleotide sequence ID" value="NZ_BAABIH010000002.1"/>
</dbReference>
<dbReference type="KEGG" id="lxl:KDY119_01891"/>
<gene>
    <name evidence="5" type="ORF">KDY119_01891</name>
</gene>
<dbReference type="PANTHER" id="PTHR43432:SF3">
    <property type="entry name" value="SLR0285 PROTEIN"/>
    <property type="match status" value="1"/>
</dbReference>
<dbReference type="GO" id="GO:0003824">
    <property type="term" value="F:catalytic activity"/>
    <property type="evidence" value="ECO:0007669"/>
    <property type="project" value="InterPro"/>
</dbReference>
<dbReference type="InterPro" id="IPR040086">
    <property type="entry name" value="MJ0683-like"/>
</dbReference>
<dbReference type="AlphaFoldDB" id="A0A5P9QAJ1"/>
<protein>
    <recommendedName>
        <fullName evidence="4">Radical SAM core domain-containing protein</fullName>
    </recommendedName>
</protein>
<dbReference type="PROSITE" id="PS51918">
    <property type="entry name" value="RADICAL_SAM"/>
    <property type="match status" value="1"/>
</dbReference>
<dbReference type="InterPro" id="IPR058240">
    <property type="entry name" value="rSAM_sf"/>
</dbReference>
<dbReference type="GO" id="GO:0051536">
    <property type="term" value="F:iron-sulfur cluster binding"/>
    <property type="evidence" value="ECO:0007669"/>
    <property type="project" value="UniProtKB-KW"/>
</dbReference>
<dbReference type="PANTHER" id="PTHR43432">
    <property type="entry name" value="SLR0285 PROTEIN"/>
    <property type="match status" value="1"/>
</dbReference>
<dbReference type="EMBL" id="CP045529">
    <property type="protein sequence ID" value="QFU98379.1"/>
    <property type="molecule type" value="Genomic_DNA"/>
</dbReference>
<evidence type="ECO:0000256" key="1">
    <source>
        <dbReference type="ARBA" id="ARBA00022723"/>
    </source>
</evidence>
<keyword evidence="3" id="KW-0411">Iron-sulfur</keyword>
<keyword evidence="1" id="KW-0479">Metal-binding</keyword>
<evidence type="ECO:0000259" key="4">
    <source>
        <dbReference type="PROSITE" id="PS51918"/>
    </source>
</evidence>
<evidence type="ECO:0000313" key="5">
    <source>
        <dbReference type="EMBL" id="QFU98379.1"/>
    </source>
</evidence>
<accession>A0A5P9QAJ1</accession>
<dbReference type="SMART" id="SM00729">
    <property type="entry name" value="Elp3"/>
    <property type="match status" value="1"/>
</dbReference>
<dbReference type="SFLD" id="SFLDG01084">
    <property type="entry name" value="Uncharacterised_Radical_SAM_Su"/>
    <property type="match status" value="1"/>
</dbReference>
<name>A0A5P9QAJ1_9MICO</name>
<reference evidence="5 6" key="1">
    <citation type="submission" date="2019-10" db="EMBL/GenBank/DDBJ databases">
        <title>Genome sequence of Luteimicrobium xylanilyticum HY-24.</title>
        <authorList>
            <person name="Kim D.Y."/>
            <person name="Park H.-Y."/>
        </authorList>
    </citation>
    <scope>NUCLEOTIDE SEQUENCE [LARGE SCALE GENOMIC DNA]</scope>
    <source>
        <strain evidence="5 6">HY-24</strain>
    </source>
</reference>
<proteinExistence type="predicted"/>
<organism evidence="5 6">
    <name type="scientific">Luteimicrobium xylanilyticum</name>
    <dbReference type="NCBI Taxonomy" id="1133546"/>
    <lineage>
        <taxon>Bacteria</taxon>
        <taxon>Bacillati</taxon>
        <taxon>Actinomycetota</taxon>
        <taxon>Actinomycetes</taxon>
        <taxon>Micrococcales</taxon>
        <taxon>Luteimicrobium</taxon>
    </lineage>
</organism>
<dbReference type="Pfam" id="PF04055">
    <property type="entry name" value="Radical_SAM"/>
    <property type="match status" value="1"/>
</dbReference>
<dbReference type="OrthoDB" id="9785699at2"/>
<dbReference type="SFLD" id="SFLDS00029">
    <property type="entry name" value="Radical_SAM"/>
    <property type="match status" value="1"/>
</dbReference>
<evidence type="ECO:0000313" key="6">
    <source>
        <dbReference type="Proteomes" id="UP000326702"/>
    </source>
</evidence>
<dbReference type="CDD" id="cd01335">
    <property type="entry name" value="Radical_SAM"/>
    <property type="match status" value="1"/>
</dbReference>
<keyword evidence="2" id="KW-0408">Iron</keyword>
<feature type="domain" description="Radical SAM core" evidence="4">
    <location>
        <begin position="53"/>
        <end position="302"/>
    </location>
</feature>
<dbReference type="Gene3D" id="3.80.30.30">
    <property type="match status" value="1"/>
</dbReference>
<keyword evidence="6" id="KW-1185">Reference proteome</keyword>
<dbReference type="InterPro" id="IPR006638">
    <property type="entry name" value="Elp3/MiaA/NifB-like_rSAM"/>
</dbReference>
<dbReference type="GO" id="GO:0046872">
    <property type="term" value="F:metal ion binding"/>
    <property type="evidence" value="ECO:0007669"/>
    <property type="project" value="UniProtKB-KW"/>
</dbReference>
<dbReference type="InterPro" id="IPR007197">
    <property type="entry name" value="rSAM"/>
</dbReference>
<evidence type="ECO:0000256" key="3">
    <source>
        <dbReference type="ARBA" id="ARBA00023014"/>
    </source>
</evidence>
<evidence type="ECO:0000256" key="2">
    <source>
        <dbReference type="ARBA" id="ARBA00023004"/>
    </source>
</evidence>
<dbReference type="Proteomes" id="UP000326702">
    <property type="component" value="Chromosome"/>
</dbReference>
<dbReference type="NCBIfam" id="NF038135">
    <property type="entry name" value="rSAM_Rv2578c"/>
    <property type="match status" value="1"/>
</dbReference>
<sequence length="349" mass="38645">MRWDGQALDVDDGALPGLQRAGFVRTVRTPEFAGTAFHEVLCKSALSHVPAASQVPFRWTINPVRGCGHQCRFCFARGTHRYLDLNTGEDFDSQLVIKVNLVEVLRAELARPSWKGEHVALGTNTDPYQRAEGRYRFMPGVIDALASSGTPFSILTKGTLLRRDLVLLQEAAEQVPVSVGVSLTTLDDALHRAVEPGAPTPRARLDLVRAVRDAGLSCHVMVAPVLPWLTDSTEHLDAILGEIAAAGAERATVFALHLRSGAREWYLQWLAEYRPDLVAGYRRVYGDRAYASRDYQRWLADRVRPLLRKHRLDGTWDQGQRWGVRAAAAHDVARRASPSASAQAQPALF</sequence>